<dbReference type="SUPFAM" id="SSF55874">
    <property type="entry name" value="ATPase domain of HSP90 chaperone/DNA topoisomerase II/histidine kinase"/>
    <property type="match status" value="1"/>
</dbReference>
<protein>
    <recommendedName>
        <fullName evidence="3">Molecular chaperone Hsp90</fullName>
    </recommendedName>
</protein>
<comment type="caution">
    <text evidence="1">The sequence shown here is derived from an EMBL/GenBank/DDBJ whole genome shotgun (WGS) entry which is preliminary data.</text>
</comment>
<evidence type="ECO:0008006" key="3">
    <source>
        <dbReference type="Google" id="ProtNLM"/>
    </source>
</evidence>
<proteinExistence type="predicted"/>
<dbReference type="NCBIfam" id="NF047352">
    <property type="entry name" value="P_loop_sacsin"/>
    <property type="match status" value="1"/>
</dbReference>
<sequence length="1015" mass="105352">MPVPAGANRIDPIEFPEGAVRVPAVTDGDPDPFGTSALRAAVLTGWAASPARFREDANAEEDLVRGGYRDRLVVELAQNAADAARRAGVPGRLRLDLGADTLRAANTGAPLDAAGVQGLASLRASAKRDEPGTVGRFGVGFAAVLAVSDEPTVLSRTGGVRFSADATRAEVAALPVLTEEVARRGGVVPVLRLPWPADGVPPEGFDTEVVLPLRPGTRDAVAAALAAFGADLLLALPGLTEVEIRAGGEPRRLHTDDDGARVRLVDGADTTTWQVVRRSGELAPDLLADRPVEERERRAWTLAWALPLDADGRPRPLPGRQVVHAPTPSDEPLSLPVRLLAPFPLGPDRRHVAPGPATDALVAEAAVAFADLVAALPADPVLLALVPRVGLAGAELDARLCSAVLDVLRSTDWLPVAGEEERTSPARAAVLDDATDERVAALTGVVPGLLPAAWSRRSDGPALAALGVRRVGLAEVVEAVRGVDRPASWWAALYAALDGADREEIAALPVPLADGRVAHGPAGVLLPDPGLPVDRLAPLGLRLADPEAVAAPAARRVLERLGAQPATAAAVLGDPTVRAVVDASMDAVEDRFDDADPQALAEAVLALVAAARPAVGELPWLAELALPDAEGGWAPAGELVLPGSPLAAALAEGALGTLDPGFASVSDPDALRAVGALDTFSLVRGTDPDELDVDGAAAWADAVLDRLPPDAPPPEWPPLTAVRDLELVTDWPAALRLLAGAGTDAWADVVLDGVPVPGYLRWWLSTHPVLGGERPDRLRDPAGAELEGLYEPAEAAPDLLALLRPPATVDDVLADVDGALDLLGRLGDLRRTVRPDVLRTVYARLATALDGVDVDPPERVRVTPERIARDAVVLDAPYLLPLVDLPVVPAGGAPGPVADLLDLPLAGELVRASVTSRPVRTVAWSQLPGAALAAARLGRDGLSGEVAVHDPLTADGRPVAWWPGEAVDHVDGTPAALGRALAWREGVWSQRQALAEAFALPDRAQDLAAEDAVGE</sequence>
<dbReference type="Proteomes" id="UP001499924">
    <property type="component" value="Unassembled WGS sequence"/>
</dbReference>
<dbReference type="InterPro" id="IPR036890">
    <property type="entry name" value="HATPase_C_sf"/>
</dbReference>
<evidence type="ECO:0000313" key="2">
    <source>
        <dbReference type="Proteomes" id="UP001499924"/>
    </source>
</evidence>
<evidence type="ECO:0000313" key="1">
    <source>
        <dbReference type="EMBL" id="GAA3159399.1"/>
    </source>
</evidence>
<reference evidence="2" key="1">
    <citation type="journal article" date="2019" name="Int. J. Syst. Evol. Microbiol.">
        <title>The Global Catalogue of Microorganisms (GCM) 10K type strain sequencing project: providing services to taxonomists for standard genome sequencing and annotation.</title>
        <authorList>
            <consortium name="The Broad Institute Genomics Platform"/>
            <consortium name="The Broad Institute Genome Sequencing Center for Infectious Disease"/>
            <person name="Wu L."/>
            <person name="Ma J."/>
        </authorList>
    </citation>
    <scope>NUCLEOTIDE SEQUENCE [LARGE SCALE GENOMIC DNA]</scope>
    <source>
        <strain evidence="2">JCM 15614</strain>
    </source>
</reference>
<accession>A0ABP6NVS2</accession>
<name>A0ABP6NVS2_9ACTN</name>
<gene>
    <name evidence="1" type="ORF">GCM10010531_08470</name>
</gene>
<dbReference type="EMBL" id="BAAAVV010000002">
    <property type="protein sequence ID" value="GAA3159399.1"/>
    <property type="molecule type" value="Genomic_DNA"/>
</dbReference>
<organism evidence="1 2">
    <name type="scientific">Blastococcus jejuensis</name>
    <dbReference type="NCBI Taxonomy" id="351224"/>
    <lineage>
        <taxon>Bacteria</taxon>
        <taxon>Bacillati</taxon>
        <taxon>Actinomycetota</taxon>
        <taxon>Actinomycetes</taxon>
        <taxon>Geodermatophilales</taxon>
        <taxon>Geodermatophilaceae</taxon>
        <taxon>Blastococcus</taxon>
    </lineage>
</organism>
<keyword evidence="2" id="KW-1185">Reference proteome</keyword>